<keyword evidence="2" id="KW-1185">Reference proteome</keyword>
<sequence length="88" mass="10281">MSRRLALLLFHHRFVLAFNILTLWTIGRYSTTSRKYLGKRRLLLSSPFDPSSSWLHALGQMAECFLSANRQVCLAMLRLQLLHSFQPF</sequence>
<proteinExistence type="predicted"/>
<dbReference type="Proteomes" id="UP000824120">
    <property type="component" value="Chromosome 4"/>
</dbReference>
<organism evidence="1 2">
    <name type="scientific">Solanum commersonii</name>
    <name type="common">Commerson's wild potato</name>
    <name type="synonym">Commerson's nightshade</name>
    <dbReference type="NCBI Taxonomy" id="4109"/>
    <lineage>
        <taxon>Eukaryota</taxon>
        <taxon>Viridiplantae</taxon>
        <taxon>Streptophyta</taxon>
        <taxon>Embryophyta</taxon>
        <taxon>Tracheophyta</taxon>
        <taxon>Spermatophyta</taxon>
        <taxon>Magnoliopsida</taxon>
        <taxon>eudicotyledons</taxon>
        <taxon>Gunneridae</taxon>
        <taxon>Pentapetalae</taxon>
        <taxon>asterids</taxon>
        <taxon>lamiids</taxon>
        <taxon>Solanales</taxon>
        <taxon>Solanaceae</taxon>
        <taxon>Solanoideae</taxon>
        <taxon>Solaneae</taxon>
        <taxon>Solanum</taxon>
    </lineage>
</organism>
<gene>
    <name evidence="1" type="ORF">H5410_022368</name>
</gene>
<name>A0A9J5ZGK3_SOLCO</name>
<evidence type="ECO:0000313" key="2">
    <source>
        <dbReference type="Proteomes" id="UP000824120"/>
    </source>
</evidence>
<protein>
    <submittedName>
        <fullName evidence="1">Uncharacterized protein</fullName>
    </submittedName>
</protein>
<reference evidence="1 2" key="1">
    <citation type="submission" date="2020-09" db="EMBL/GenBank/DDBJ databases">
        <title>De no assembly of potato wild relative species, Solanum commersonii.</title>
        <authorList>
            <person name="Cho K."/>
        </authorList>
    </citation>
    <scope>NUCLEOTIDE SEQUENCE [LARGE SCALE GENOMIC DNA]</scope>
    <source>
        <strain evidence="1">LZ3.2</strain>
        <tissue evidence="1">Leaf</tissue>
    </source>
</reference>
<dbReference type="AlphaFoldDB" id="A0A9J5ZGK3"/>
<comment type="caution">
    <text evidence="1">The sequence shown here is derived from an EMBL/GenBank/DDBJ whole genome shotgun (WGS) entry which is preliminary data.</text>
</comment>
<evidence type="ECO:0000313" key="1">
    <source>
        <dbReference type="EMBL" id="KAG5611087.1"/>
    </source>
</evidence>
<dbReference type="EMBL" id="JACXVP010000004">
    <property type="protein sequence ID" value="KAG5611087.1"/>
    <property type="molecule type" value="Genomic_DNA"/>
</dbReference>
<accession>A0A9J5ZGK3</accession>